<dbReference type="InterPro" id="IPR018712">
    <property type="entry name" value="Tle1-like_cat"/>
</dbReference>
<gene>
    <name evidence="3" type="ordered locus">Arnit_1759</name>
</gene>
<dbReference type="AlphaFoldDB" id="D5V1H9"/>
<dbReference type="Pfam" id="PF09994">
    <property type="entry name" value="T6SS_Tle1-like_cat"/>
    <property type="match status" value="1"/>
</dbReference>
<dbReference type="Proteomes" id="UP000000939">
    <property type="component" value="Chromosome"/>
</dbReference>
<dbReference type="PANTHER" id="PTHR33840:SF1">
    <property type="entry name" value="TLE1 PHOSPHOLIPASE DOMAIN-CONTAINING PROTEIN"/>
    <property type="match status" value="1"/>
</dbReference>
<feature type="coiled-coil region" evidence="1">
    <location>
        <begin position="50"/>
        <end position="84"/>
    </location>
</feature>
<dbReference type="PANTHER" id="PTHR33840">
    <property type="match status" value="1"/>
</dbReference>
<evidence type="ECO:0000313" key="4">
    <source>
        <dbReference type="Proteomes" id="UP000000939"/>
    </source>
</evidence>
<dbReference type="STRING" id="572480.Arnit_1759"/>
<name>D5V1H9_ARCNC</name>
<accession>D5V1H9</accession>
<proteinExistence type="predicted"/>
<dbReference type="KEGG" id="ant:Arnit_1759"/>
<sequence length="862" mass="100158">MSNDTTIGRAYFKGKEGLHLNEFCSRVDETALSEDKKVRIAYLIISDKECRNLNQDEKDKEKILKKVKEKYQKYLIKAVKQESQREGKALTFHQLKDRTEKEIYKKLIFLSRVSLFSTKSYGTVLKSNEYAHAYNQKLENDLKEKNEDISTTSLVYTFDSSQKLLCYEKEKTDELKQDEQAFIIVSMPYVYNIVKTSQKEELELTYYEDKIIASFMPELIVEYGVFFDGTNNNIYNIDFYKSFTEFLIKPAEFINKNKGRDLKEDSNIRTFNTIQEYILSTPNPEPSDEVIILLLNQMNTAEKPIRYFDQESNLSLGEKEVLKSTKANHAKKVFTFLVGVKNGSKKTEEKDIANFVRENILIDDDEGSSYSNGETNISRLYKVYNADDVKNSIDVAATTRFKLYESGSGTHNPFVSKDYKGDSTWGLGLAIGETGIKAHIIYSCIKIGEQLHEASINRIDELVFDVFGFSRGAATARHFVCSILKEAEIIKTTRRDYTISMKNNKDIFYSFFGDKGYINIAGKLFFNPLRNDVKEGVLGKRKFKNPYYKSTKITIDSISFRFVGIYDTVPHYGLYQDNDEDDLNLNFFEKRNDKKVGQVVHLMADDEYRFNFDAYSIFPTVNKKFRKIEKKLPKGGYKFEEYYIPGAHSDVGGGYNLSNETILITKQLSRSSNVSVTLKNKIISWNKNYNWLDSNNLNISDKNTINEIKELTENGFYYIPRRLPNSSQYVLFVYMHKTKVLNKYEYVALKLMYNRAIYQDVTEELVDKKNINPFERVPLGKLTSYKFNDEKNILNDTYKVLEANKDLKVFDSNTYKKLKYKYIHHSSDNDSFVNRASSEEKKDEFYGKRVIYSATGTEFVRV</sequence>
<dbReference type="OrthoDB" id="5445630at2"/>
<reference evidence="3 4" key="1">
    <citation type="journal article" date="2010" name="Stand. Genomic Sci.">
        <title>Complete genome sequence of Arcobacter nitrofigilis type strain (CI).</title>
        <authorList>
            <person name="Pati A."/>
            <person name="Gronow S."/>
            <person name="Lapidus A."/>
            <person name="Copeland A."/>
            <person name="Glavina Del Rio T."/>
            <person name="Nolan M."/>
            <person name="Lucas S."/>
            <person name="Tice H."/>
            <person name="Cheng J.F."/>
            <person name="Han C."/>
            <person name="Chertkov O."/>
            <person name="Bruce D."/>
            <person name="Tapia R."/>
            <person name="Goodwin L."/>
            <person name="Pitluck S."/>
            <person name="Liolios K."/>
            <person name="Ivanova N."/>
            <person name="Mavromatis K."/>
            <person name="Chen A."/>
            <person name="Palaniappan K."/>
            <person name="Land M."/>
            <person name="Hauser L."/>
            <person name="Chang Y.J."/>
            <person name="Jeffries C.D."/>
            <person name="Detter J.C."/>
            <person name="Rohde M."/>
            <person name="Goker M."/>
            <person name="Bristow J."/>
            <person name="Eisen J.A."/>
            <person name="Markowitz V."/>
            <person name="Hugenholtz P."/>
            <person name="Klenk H.P."/>
            <person name="Kyrpides N.C."/>
        </authorList>
    </citation>
    <scope>NUCLEOTIDE SEQUENCE [LARGE SCALE GENOMIC DNA]</scope>
    <source>
        <strain evidence="4">ATCC 33309 / DSM 7299 / CCUG 15893 / LMG 7604 / NCTC 12251 / CI</strain>
    </source>
</reference>
<feature type="domain" description="T6SS Phospholipase effector Tle1-like catalytic" evidence="2">
    <location>
        <begin position="370"/>
        <end position="666"/>
    </location>
</feature>
<protein>
    <recommendedName>
        <fullName evidence="2">T6SS Phospholipase effector Tle1-like catalytic domain-containing protein</fullName>
    </recommendedName>
</protein>
<dbReference type="EMBL" id="CP001999">
    <property type="protein sequence ID" value="ADG93413.1"/>
    <property type="molecule type" value="Genomic_DNA"/>
</dbReference>
<keyword evidence="1" id="KW-0175">Coiled coil</keyword>
<dbReference type="eggNOG" id="COG3673">
    <property type="taxonomic scope" value="Bacteria"/>
</dbReference>
<organism evidence="3 4">
    <name type="scientific">Arcobacter nitrofigilis (strain ATCC 33309 / DSM 7299 / CCUG 15893 / LMG 7604 / NCTC 12251 / CI)</name>
    <name type="common">Campylobacter nitrofigilis</name>
    <dbReference type="NCBI Taxonomy" id="572480"/>
    <lineage>
        <taxon>Bacteria</taxon>
        <taxon>Pseudomonadati</taxon>
        <taxon>Campylobacterota</taxon>
        <taxon>Epsilonproteobacteria</taxon>
        <taxon>Campylobacterales</taxon>
        <taxon>Arcobacteraceae</taxon>
        <taxon>Arcobacter</taxon>
    </lineage>
</organism>
<dbReference type="HOGENOM" id="CLU_331957_0_0_7"/>
<dbReference type="RefSeq" id="WP_013135558.1">
    <property type="nucleotide sequence ID" value="NC_014166.1"/>
</dbReference>
<evidence type="ECO:0000256" key="1">
    <source>
        <dbReference type="SAM" id="Coils"/>
    </source>
</evidence>
<evidence type="ECO:0000313" key="3">
    <source>
        <dbReference type="EMBL" id="ADG93413.1"/>
    </source>
</evidence>
<evidence type="ECO:0000259" key="2">
    <source>
        <dbReference type="Pfam" id="PF09994"/>
    </source>
</evidence>
<keyword evidence="4" id="KW-1185">Reference proteome</keyword>